<keyword evidence="1" id="KW-0378">Hydrolase</keyword>
<dbReference type="EMBL" id="JACHGF010000003">
    <property type="protein sequence ID" value="MBB5284202.1"/>
    <property type="molecule type" value="Genomic_DNA"/>
</dbReference>
<dbReference type="Gene3D" id="3.40.50.1820">
    <property type="entry name" value="alpha/beta hydrolase"/>
    <property type="match status" value="1"/>
</dbReference>
<accession>A0A840TRL9</accession>
<evidence type="ECO:0000256" key="2">
    <source>
        <dbReference type="SAM" id="SignalP"/>
    </source>
</evidence>
<keyword evidence="2" id="KW-0732">Signal</keyword>
<dbReference type="RefSeq" id="WP_184174157.1">
    <property type="nucleotide sequence ID" value="NZ_JACHGF010000003.1"/>
</dbReference>
<dbReference type="AlphaFoldDB" id="A0A840TRL9"/>
<dbReference type="SUPFAM" id="SSF53474">
    <property type="entry name" value="alpha/beta-Hydrolases"/>
    <property type="match status" value="1"/>
</dbReference>
<evidence type="ECO:0000313" key="5">
    <source>
        <dbReference type="Proteomes" id="UP000557307"/>
    </source>
</evidence>
<organism evidence="4 5">
    <name type="scientific">Rhabdobacter roseus</name>
    <dbReference type="NCBI Taxonomy" id="1655419"/>
    <lineage>
        <taxon>Bacteria</taxon>
        <taxon>Pseudomonadati</taxon>
        <taxon>Bacteroidota</taxon>
        <taxon>Cytophagia</taxon>
        <taxon>Cytophagales</taxon>
        <taxon>Cytophagaceae</taxon>
        <taxon>Rhabdobacter</taxon>
    </lineage>
</organism>
<protein>
    <submittedName>
        <fullName evidence="4">Acetyl esterase/lipase</fullName>
    </submittedName>
</protein>
<dbReference type="Proteomes" id="UP000557307">
    <property type="component" value="Unassembled WGS sequence"/>
</dbReference>
<evidence type="ECO:0000259" key="3">
    <source>
        <dbReference type="Pfam" id="PF20434"/>
    </source>
</evidence>
<evidence type="ECO:0000256" key="1">
    <source>
        <dbReference type="ARBA" id="ARBA00022801"/>
    </source>
</evidence>
<proteinExistence type="predicted"/>
<dbReference type="Pfam" id="PF20434">
    <property type="entry name" value="BD-FAE"/>
    <property type="match status" value="1"/>
</dbReference>
<dbReference type="GO" id="GO:0016787">
    <property type="term" value="F:hydrolase activity"/>
    <property type="evidence" value="ECO:0007669"/>
    <property type="project" value="UniProtKB-KW"/>
</dbReference>
<dbReference type="PANTHER" id="PTHR48081">
    <property type="entry name" value="AB HYDROLASE SUPERFAMILY PROTEIN C4A8.06C"/>
    <property type="match status" value="1"/>
</dbReference>
<comment type="caution">
    <text evidence="4">The sequence shown here is derived from an EMBL/GenBank/DDBJ whole genome shotgun (WGS) entry which is preliminary data.</text>
</comment>
<reference evidence="4 5" key="1">
    <citation type="submission" date="2020-08" db="EMBL/GenBank/DDBJ databases">
        <title>Genomic Encyclopedia of Type Strains, Phase IV (KMG-IV): sequencing the most valuable type-strain genomes for metagenomic binning, comparative biology and taxonomic classification.</title>
        <authorList>
            <person name="Goeker M."/>
        </authorList>
    </citation>
    <scope>NUCLEOTIDE SEQUENCE [LARGE SCALE GENOMIC DNA]</scope>
    <source>
        <strain evidence="4 5">DSM 105074</strain>
    </source>
</reference>
<evidence type="ECO:0000313" key="4">
    <source>
        <dbReference type="EMBL" id="MBB5284202.1"/>
    </source>
</evidence>
<dbReference type="InterPro" id="IPR029058">
    <property type="entry name" value="AB_hydrolase_fold"/>
</dbReference>
<name>A0A840TRL9_9BACT</name>
<sequence>MSRKAVLLRDFTRLFAFILLATASTSCKFMDSISPQRSYLHDSIVGYTEVKDIAFTKDSVMKLDIYYPTSATGNPSEVVILLHGGGWTTGDKFFLSPTVDQLKKARKNLTIVNVNYRLVADSVSLLSAQLSDIQASVEYLNAHADKYQIRTKNYRIAGVSAGGHLALTYAYGIDEGRNIGTVIGISAPTELSMQRLMDNSLWRNVQTLVGATYEQQTDKFIKASPLYLANFRSPRTFLLFGNRDELFSDKHGEYLVAKLKLLKVPYNYYLAPNETHDMSPRQVAETVFATF</sequence>
<gene>
    <name evidence="4" type="ORF">HNQ92_002345</name>
</gene>
<feature type="chain" id="PRO_5033060802" evidence="2">
    <location>
        <begin position="24"/>
        <end position="291"/>
    </location>
</feature>
<dbReference type="PROSITE" id="PS51257">
    <property type="entry name" value="PROKAR_LIPOPROTEIN"/>
    <property type="match status" value="1"/>
</dbReference>
<feature type="signal peptide" evidence="2">
    <location>
        <begin position="1"/>
        <end position="23"/>
    </location>
</feature>
<dbReference type="InterPro" id="IPR049492">
    <property type="entry name" value="BD-FAE-like_dom"/>
</dbReference>
<feature type="domain" description="BD-FAE-like" evidence="3">
    <location>
        <begin position="63"/>
        <end position="259"/>
    </location>
</feature>
<dbReference type="InterPro" id="IPR050300">
    <property type="entry name" value="GDXG_lipolytic_enzyme"/>
</dbReference>
<keyword evidence="5" id="KW-1185">Reference proteome</keyword>